<sequence>MKHKKLKFNSIRTKLIAGIMAICILPLLAIGIGSFMQSKSILYDKLTLTSSQTLSQINDSLNEYFSGLSETVTLTTNNYNLVNVETGNNIDYVQDLLMSVKDTKSELLSAYFGTATGKFVNAPEDVMPDGYDPTTRDWYLMAVEKQGETVITSPYQDASTGDNIVTIAKTVEKDGKVVGVVAVDCTLTALTQQIAEKKVGNTGYVYISNVDGTVLAHPQSDLINTTTQLSFWDEVKTQDSGFVKYTYEGQNKFGVYQTSAITGWKLVAVLDDSELTTDTSAILMTTLIIIIIMLVISSLLSIFLSSGIAKNIIKLKEVFAKASDGDLTVSITAATKDEFRDLAESFNKMIGNISDLMRNVTKSSQTVLETSTNLASMSSEVATSVGEVARAIEEVSHGAVNQAQDAQNGAFQMDSLSNKLDEINENSNEMDDISKSTKSLSSKGLSMVETLIKKSDKTRLSTDQVNHIVDDMYESTKQISAISDTLSSITNQTNLLSLNASIESARAGEAGKGFAVVAGEIRKLAEESHNSTEEIKQIIETIQSKSEIAVEAIQETKQVVEEQDIAVGQTKEIFSEILDAIDKMLIKVEEIRKSITITNDNKSSLVVAIENISAVSEETASASEEVTASTEEITAAMEEFTRFSTELQGMANQLESQIGRFKVL</sequence>
<dbReference type="PROSITE" id="PS50885">
    <property type="entry name" value="HAMP"/>
    <property type="match status" value="1"/>
</dbReference>
<dbReference type="SUPFAM" id="SSF103190">
    <property type="entry name" value="Sensory domain-like"/>
    <property type="match status" value="1"/>
</dbReference>
<dbReference type="PROSITE" id="PS50111">
    <property type="entry name" value="CHEMOTAXIS_TRANSDUC_2"/>
    <property type="match status" value="1"/>
</dbReference>
<evidence type="ECO:0000256" key="2">
    <source>
        <dbReference type="ARBA" id="ARBA00022475"/>
    </source>
</evidence>
<dbReference type="SUPFAM" id="SSF58104">
    <property type="entry name" value="Methyl-accepting chemotaxis protein (MCP) signaling domain"/>
    <property type="match status" value="1"/>
</dbReference>
<evidence type="ECO:0000256" key="7">
    <source>
        <dbReference type="ARBA" id="ARBA00023224"/>
    </source>
</evidence>
<evidence type="ECO:0000256" key="5">
    <source>
        <dbReference type="ARBA" id="ARBA00022989"/>
    </source>
</evidence>
<proteinExistence type="inferred from homology"/>
<dbReference type="SMART" id="SM00283">
    <property type="entry name" value="MA"/>
    <property type="match status" value="1"/>
</dbReference>
<keyword evidence="5 10" id="KW-1133">Transmembrane helix</keyword>
<organism evidence="13 14">
    <name type="scientific">Lachnotalea glycerini</name>
    <dbReference type="NCBI Taxonomy" id="1763509"/>
    <lineage>
        <taxon>Bacteria</taxon>
        <taxon>Bacillati</taxon>
        <taxon>Bacillota</taxon>
        <taxon>Clostridia</taxon>
        <taxon>Lachnospirales</taxon>
        <taxon>Lachnospiraceae</taxon>
        <taxon>Lachnotalea</taxon>
    </lineage>
</organism>
<dbReference type="PANTHER" id="PTHR32089:SF114">
    <property type="entry name" value="METHYL-ACCEPTING CHEMOTAXIS PROTEIN MCPB"/>
    <property type="match status" value="1"/>
</dbReference>
<evidence type="ECO:0000259" key="12">
    <source>
        <dbReference type="PROSITE" id="PS50885"/>
    </source>
</evidence>
<dbReference type="GO" id="GO:0007165">
    <property type="term" value="P:signal transduction"/>
    <property type="evidence" value="ECO:0007669"/>
    <property type="project" value="UniProtKB-KW"/>
</dbReference>
<evidence type="ECO:0000256" key="10">
    <source>
        <dbReference type="SAM" id="Phobius"/>
    </source>
</evidence>
<evidence type="ECO:0000256" key="6">
    <source>
        <dbReference type="ARBA" id="ARBA00023136"/>
    </source>
</evidence>
<name>A0A318EIE8_9FIRM</name>
<dbReference type="CDD" id="cd12913">
    <property type="entry name" value="PDC1_MCP_like"/>
    <property type="match status" value="1"/>
</dbReference>
<dbReference type="Pfam" id="PF00672">
    <property type="entry name" value="HAMP"/>
    <property type="match status" value="1"/>
</dbReference>
<dbReference type="CDD" id="cd06225">
    <property type="entry name" value="HAMP"/>
    <property type="match status" value="1"/>
</dbReference>
<feature type="domain" description="HAMP" evidence="12">
    <location>
        <begin position="306"/>
        <end position="358"/>
    </location>
</feature>
<keyword evidence="6 10" id="KW-0472">Membrane</keyword>
<dbReference type="InterPro" id="IPR004089">
    <property type="entry name" value="MCPsignal_dom"/>
</dbReference>
<accession>A0A318EIE8</accession>
<dbReference type="InterPro" id="IPR029151">
    <property type="entry name" value="Sensor-like_sf"/>
</dbReference>
<dbReference type="AlphaFoldDB" id="A0A318EIE8"/>
<dbReference type="Gene3D" id="3.30.450.20">
    <property type="entry name" value="PAS domain"/>
    <property type="match status" value="2"/>
</dbReference>
<feature type="transmembrane region" description="Helical" evidence="10">
    <location>
        <begin position="281"/>
        <end position="304"/>
    </location>
</feature>
<evidence type="ECO:0000256" key="1">
    <source>
        <dbReference type="ARBA" id="ARBA00004651"/>
    </source>
</evidence>
<keyword evidence="7 9" id="KW-0807">Transducer</keyword>
<comment type="caution">
    <text evidence="13">The sequence shown here is derived from an EMBL/GenBank/DDBJ whole genome shotgun (WGS) entry which is preliminary data.</text>
</comment>
<dbReference type="SMART" id="SM00304">
    <property type="entry name" value="HAMP"/>
    <property type="match status" value="2"/>
</dbReference>
<dbReference type="GO" id="GO:0006935">
    <property type="term" value="P:chemotaxis"/>
    <property type="evidence" value="ECO:0007669"/>
    <property type="project" value="UniProtKB-KW"/>
</dbReference>
<dbReference type="RefSeq" id="WP_110291646.1">
    <property type="nucleotide sequence ID" value="NZ_QICS01000011.1"/>
</dbReference>
<evidence type="ECO:0000259" key="11">
    <source>
        <dbReference type="PROSITE" id="PS50111"/>
    </source>
</evidence>
<evidence type="ECO:0000256" key="9">
    <source>
        <dbReference type="PROSITE-ProRule" id="PRU00284"/>
    </source>
</evidence>
<dbReference type="CDD" id="cd11386">
    <property type="entry name" value="MCP_signal"/>
    <property type="match status" value="1"/>
</dbReference>
<dbReference type="Gene3D" id="1.10.8.500">
    <property type="entry name" value="HAMP domain in histidine kinase"/>
    <property type="match status" value="1"/>
</dbReference>
<comment type="subcellular location">
    <subcellularLocation>
        <location evidence="1">Cell membrane</location>
        <topology evidence="1">Multi-pass membrane protein</topology>
    </subcellularLocation>
</comment>
<dbReference type="InterPro" id="IPR003660">
    <property type="entry name" value="HAMP_dom"/>
</dbReference>
<feature type="domain" description="Methyl-accepting transducer" evidence="11">
    <location>
        <begin position="377"/>
        <end position="634"/>
    </location>
</feature>
<protein>
    <submittedName>
        <fullName evidence="13">Methyl-accepting chemotaxis protein</fullName>
    </submittedName>
</protein>
<dbReference type="PANTHER" id="PTHR32089">
    <property type="entry name" value="METHYL-ACCEPTING CHEMOTAXIS PROTEIN MCPB"/>
    <property type="match status" value="1"/>
</dbReference>
<dbReference type="InterPro" id="IPR033479">
    <property type="entry name" value="dCache_1"/>
</dbReference>
<dbReference type="Pfam" id="PF02743">
    <property type="entry name" value="dCache_1"/>
    <property type="match status" value="1"/>
</dbReference>
<reference evidence="13 14" key="1">
    <citation type="submission" date="2018-05" db="EMBL/GenBank/DDBJ databases">
        <title>Genomic Encyclopedia of Type Strains, Phase IV (KMG-IV): sequencing the most valuable type-strain genomes for metagenomic binning, comparative biology and taxonomic classification.</title>
        <authorList>
            <person name="Goeker M."/>
        </authorList>
    </citation>
    <scope>NUCLEOTIDE SEQUENCE [LARGE SCALE GENOMIC DNA]</scope>
    <source>
        <strain evidence="13 14">DSM 28816</strain>
    </source>
</reference>
<dbReference type="EMBL" id="QICS01000011">
    <property type="protein sequence ID" value="PXV86806.1"/>
    <property type="molecule type" value="Genomic_DNA"/>
</dbReference>
<dbReference type="Pfam" id="PF00015">
    <property type="entry name" value="MCPsignal"/>
    <property type="match status" value="1"/>
</dbReference>
<evidence type="ECO:0000256" key="4">
    <source>
        <dbReference type="ARBA" id="ARBA00022692"/>
    </source>
</evidence>
<keyword evidence="4 10" id="KW-0812">Transmembrane</keyword>
<gene>
    <name evidence="13" type="ORF">C8E03_1115</name>
</gene>
<dbReference type="CDD" id="cd12912">
    <property type="entry name" value="PDC2_MCP_like"/>
    <property type="match status" value="1"/>
</dbReference>
<evidence type="ECO:0000256" key="8">
    <source>
        <dbReference type="ARBA" id="ARBA00029447"/>
    </source>
</evidence>
<evidence type="ECO:0000313" key="13">
    <source>
        <dbReference type="EMBL" id="PXV86806.1"/>
    </source>
</evidence>
<comment type="similarity">
    <text evidence="8">Belongs to the methyl-accepting chemotaxis (MCP) protein family.</text>
</comment>
<keyword evidence="2" id="KW-1003">Cell membrane</keyword>
<keyword evidence="3" id="KW-0145">Chemotaxis</keyword>
<dbReference type="GO" id="GO:0005886">
    <property type="term" value="C:plasma membrane"/>
    <property type="evidence" value="ECO:0007669"/>
    <property type="project" value="UniProtKB-SubCell"/>
</dbReference>
<evidence type="ECO:0000313" key="14">
    <source>
        <dbReference type="Proteomes" id="UP000247523"/>
    </source>
</evidence>
<dbReference type="Proteomes" id="UP000247523">
    <property type="component" value="Unassembled WGS sequence"/>
</dbReference>
<dbReference type="Gene3D" id="1.10.287.950">
    <property type="entry name" value="Methyl-accepting chemotaxis protein"/>
    <property type="match status" value="1"/>
</dbReference>
<evidence type="ECO:0000256" key="3">
    <source>
        <dbReference type="ARBA" id="ARBA00022500"/>
    </source>
</evidence>